<dbReference type="AlphaFoldDB" id="A0A0F9N472"/>
<organism evidence="1">
    <name type="scientific">marine sediment metagenome</name>
    <dbReference type="NCBI Taxonomy" id="412755"/>
    <lineage>
        <taxon>unclassified sequences</taxon>
        <taxon>metagenomes</taxon>
        <taxon>ecological metagenomes</taxon>
    </lineage>
</organism>
<dbReference type="GO" id="GO:0008168">
    <property type="term" value="F:methyltransferase activity"/>
    <property type="evidence" value="ECO:0007669"/>
    <property type="project" value="InterPro"/>
</dbReference>
<dbReference type="EMBL" id="LAZR01003824">
    <property type="protein sequence ID" value="KKN14375.1"/>
    <property type="molecule type" value="Genomic_DNA"/>
</dbReference>
<dbReference type="PROSITE" id="PS00092">
    <property type="entry name" value="N6_MTASE"/>
    <property type="match status" value="1"/>
</dbReference>
<accession>A0A0F9N472</accession>
<gene>
    <name evidence="1" type="ORF">LCGC14_0996800</name>
</gene>
<proteinExistence type="predicted"/>
<comment type="caution">
    <text evidence="1">The sequence shown here is derived from an EMBL/GenBank/DDBJ whole genome shotgun (WGS) entry which is preliminary data.</text>
</comment>
<protein>
    <recommendedName>
        <fullName evidence="2">Methyltransferase small domain-containing protein</fullName>
    </recommendedName>
</protein>
<evidence type="ECO:0008006" key="2">
    <source>
        <dbReference type="Google" id="ProtNLM"/>
    </source>
</evidence>
<name>A0A0F9N472_9ZZZZ</name>
<reference evidence="1" key="1">
    <citation type="journal article" date="2015" name="Nature">
        <title>Complex archaea that bridge the gap between prokaryotes and eukaryotes.</title>
        <authorList>
            <person name="Spang A."/>
            <person name="Saw J.H."/>
            <person name="Jorgensen S.L."/>
            <person name="Zaremba-Niedzwiedzka K."/>
            <person name="Martijn J."/>
            <person name="Lind A.E."/>
            <person name="van Eijk R."/>
            <person name="Schleper C."/>
            <person name="Guy L."/>
            <person name="Ettema T.J."/>
        </authorList>
    </citation>
    <scope>NUCLEOTIDE SEQUENCE</scope>
</reference>
<sequence>MRTVRDMAKNDEIWTPPKAIDPLLKYISIEAWYDALIWEMCPGKGVLAGYLKDSGFSVYYRLLDGLKWEAPKYDIIVTNPPWSKKHLFLQRCVELNKPFALLLPVRTLGVRRCQLWLDDVDVLFLAKRVDFTGGGAPYEACAWFTRGLLNDRMVFQEE</sequence>
<dbReference type="InterPro" id="IPR029063">
    <property type="entry name" value="SAM-dependent_MTases_sf"/>
</dbReference>
<dbReference type="GO" id="GO:0003676">
    <property type="term" value="F:nucleic acid binding"/>
    <property type="evidence" value="ECO:0007669"/>
    <property type="project" value="InterPro"/>
</dbReference>
<dbReference type="SUPFAM" id="SSF53335">
    <property type="entry name" value="S-adenosyl-L-methionine-dependent methyltransferases"/>
    <property type="match status" value="1"/>
</dbReference>
<dbReference type="InterPro" id="IPR002052">
    <property type="entry name" value="DNA_methylase_N6_adenine_CS"/>
</dbReference>
<dbReference type="GO" id="GO:0032259">
    <property type="term" value="P:methylation"/>
    <property type="evidence" value="ECO:0007669"/>
    <property type="project" value="InterPro"/>
</dbReference>
<evidence type="ECO:0000313" key="1">
    <source>
        <dbReference type="EMBL" id="KKN14375.1"/>
    </source>
</evidence>